<protein>
    <recommendedName>
        <fullName evidence="5">HTH CENPB-type domain-containing protein</fullName>
    </recommendedName>
</protein>
<dbReference type="AlphaFoldDB" id="A0A0L0CTW4"/>
<dbReference type="InterPro" id="IPR006600">
    <property type="entry name" value="HTH_CenpB_DNA-bd_dom"/>
</dbReference>
<dbReference type="InterPro" id="IPR007889">
    <property type="entry name" value="HTH_Psq"/>
</dbReference>
<feature type="domain" description="HTH CENPB-type" evidence="5">
    <location>
        <begin position="84"/>
        <end position="155"/>
    </location>
</feature>
<feature type="region of interest" description="Disordered" evidence="4">
    <location>
        <begin position="249"/>
        <end position="279"/>
    </location>
</feature>
<keyword evidence="2" id="KW-0238">DNA-binding</keyword>
<evidence type="ECO:0000256" key="4">
    <source>
        <dbReference type="SAM" id="MobiDB-lite"/>
    </source>
</evidence>
<dbReference type="Pfam" id="PF04218">
    <property type="entry name" value="CENP-B_N"/>
    <property type="match status" value="1"/>
</dbReference>
<evidence type="ECO:0000256" key="2">
    <source>
        <dbReference type="ARBA" id="ARBA00023125"/>
    </source>
</evidence>
<organism evidence="6 7">
    <name type="scientific">Lucilia cuprina</name>
    <name type="common">Green bottle fly</name>
    <name type="synonym">Australian sheep blowfly</name>
    <dbReference type="NCBI Taxonomy" id="7375"/>
    <lineage>
        <taxon>Eukaryota</taxon>
        <taxon>Metazoa</taxon>
        <taxon>Ecdysozoa</taxon>
        <taxon>Arthropoda</taxon>
        <taxon>Hexapoda</taxon>
        <taxon>Insecta</taxon>
        <taxon>Pterygota</taxon>
        <taxon>Neoptera</taxon>
        <taxon>Endopterygota</taxon>
        <taxon>Diptera</taxon>
        <taxon>Brachycera</taxon>
        <taxon>Muscomorpha</taxon>
        <taxon>Oestroidea</taxon>
        <taxon>Calliphoridae</taxon>
        <taxon>Luciliinae</taxon>
        <taxon>Lucilia</taxon>
    </lineage>
</organism>
<feature type="region of interest" description="Disordered" evidence="4">
    <location>
        <begin position="187"/>
        <end position="226"/>
    </location>
</feature>
<reference evidence="6 7" key="1">
    <citation type="journal article" date="2015" name="Nat. Commun.">
        <title>Lucilia cuprina genome unlocks parasitic fly biology to underpin future interventions.</title>
        <authorList>
            <person name="Anstead C.A."/>
            <person name="Korhonen P.K."/>
            <person name="Young N.D."/>
            <person name="Hall R.S."/>
            <person name="Jex A.R."/>
            <person name="Murali S.C."/>
            <person name="Hughes D.S."/>
            <person name="Lee S.F."/>
            <person name="Perry T."/>
            <person name="Stroehlein A.J."/>
            <person name="Ansell B.R."/>
            <person name="Breugelmans B."/>
            <person name="Hofmann A."/>
            <person name="Qu J."/>
            <person name="Dugan S."/>
            <person name="Lee S.L."/>
            <person name="Chao H."/>
            <person name="Dinh H."/>
            <person name="Han Y."/>
            <person name="Doddapaneni H.V."/>
            <person name="Worley K.C."/>
            <person name="Muzny D.M."/>
            <person name="Ioannidis P."/>
            <person name="Waterhouse R.M."/>
            <person name="Zdobnov E.M."/>
            <person name="James P.J."/>
            <person name="Bagnall N.H."/>
            <person name="Kotze A.C."/>
            <person name="Gibbs R.A."/>
            <person name="Richards S."/>
            <person name="Batterham P."/>
            <person name="Gasser R.B."/>
        </authorList>
    </citation>
    <scope>NUCLEOTIDE SEQUENCE [LARGE SCALE GENOMIC DNA]</scope>
    <source>
        <strain evidence="6 7">LS</strain>
        <tissue evidence="6">Full body</tissue>
    </source>
</reference>
<gene>
    <name evidence="6" type="ORF">FF38_06764</name>
</gene>
<dbReference type="SMART" id="SM00674">
    <property type="entry name" value="CENPB"/>
    <property type="match status" value="1"/>
</dbReference>
<feature type="compositionally biased region" description="Low complexity" evidence="4">
    <location>
        <begin position="204"/>
        <end position="226"/>
    </location>
</feature>
<evidence type="ECO:0000256" key="3">
    <source>
        <dbReference type="ARBA" id="ARBA00023242"/>
    </source>
</evidence>
<proteinExistence type="predicted"/>
<dbReference type="PROSITE" id="PS51253">
    <property type="entry name" value="HTH_CENPB"/>
    <property type="match status" value="1"/>
</dbReference>
<dbReference type="Proteomes" id="UP000037069">
    <property type="component" value="Unassembled WGS sequence"/>
</dbReference>
<dbReference type="OrthoDB" id="8043893at2759"/>
<sequence length="326" mass="37930">MEANYTPHIYNEYKTRNILSLADRVEVIREYDSHLTRPSLQSLAQKFECSSKQIKNILLNRETILQQYNNGEAGPQKESSGRDDGLQKRQEKIAFLGKVIYEYIQRVLYYNYNIDDEKVRQKALQIKECIAVENFQPTYAWLENFKMTYGIPAFDLQSLRNNIVITEAKRPHLSAIDMIQYVSRMEQEEQEQNRNKSFTKIDINGNGRLGNNNNKNHSNNNNNQLNGLEPKIIYEIEDEEQDEELQKLNFSDSPPKASIHNTSSSPAIKYTTKRRASSPFPDIESVDGALKHIKALEEYAMLHDNFRAIGLLTQLEQIFKKQMKKD</sequence>
<dbReference type="OMA" id="IREYDSH"/>
<keyword evidence="7" id="KW-1185">Reference proteome</keyword>
<evidence type="ECO:0000259" key="5">
    <source>
        <dbReference type="PROSITE" id="PS51253"/>
    </source>
</evidence>
<accession>A0A0L0CTW4</accession>
<evidence type="ECO:0000313" key="7">
    <source>
        <dbReference type="Proteomes" id="UP000037069"/>
    </source>
</evidence>
<name>A0A0L0CTW4_LUCCU</name>
<evidence type="ECO:0000313" key="6">
    <source>
        <dbReference type="EMBL" id="KNC34824.1"/>
    </source>
</evidence>
<keyword evidence="3" id="KW-0539">Nucleus</keyword>
<dbReference type="GO" id="GO:0005634">
    <property type="term" value="C:nucleus"/>
    <property type="evidence" value="ECO:0007669"/>
    <property type="project" value="UniProtKB-SubCell"/>
</dbReference>
<comment type="caution">
    <text evidence="6">The sequence shown here is derived from an EMBL/GenBank/DDBJ whole genome shotgun (WGS) entry which is preliminary data.</text>
</comment>
<evidence type="ECO:0000256" key="1">
    <source>
        <dbReference type="ARBA" id="ARBA00004123"/>
    </source>
</evidence>
<dbReference type="InterPro" id="IPR009057">
    <property type="entry name" value="Homeodomain-like_sf"/>
</dbReference>
<dbReference type="SUPFAM" id="SSF46689">
    <property type="entry name" value="Homeodomain-like"/>
    <property type="match status" value="1"/>
</dbReference>
<dbReference type="Pfam" id="PF03221">
    <property type="entry name" value="HTH_Tnp_Tc5"/>
    <property type="match status" value="1"/>
</dbReference>
<dbReference type="GO" id="GO:0003677">
    <property type="term" value="F:DNA binding"/>
    <property type="evidence" value="ECO:0007669"/>
    <property type="project" value="UniProtKB-KW"/>
</dbReference>
<comment type="subcellular location">
    <subcellularLocation>
        <location evidence="1">Nucleus</location>
    </subcellularLocation>
</comment>
<dbReference type="EMBL" id="JRES01000027">
    <property type="protein sequence ID" value="KNC34824.1"/>
    <property type="molecule type" value="Genomic_DNA"/>
</dbReference>
<dbReference type="Gene3D" id="1.10.10.60">
    <property type="entry name" value="Homeodomain-like"/>
    <property type="match status" value="1"/>
</dbReference>